<keyword evidence="1" id="KW-0812">Transmembrane</keyword>
<sequence>MKSFEKNSKKAFIVTIIIYLAYKIYNAIHALNNGLENMPGEQKELEAVGKGGTVFVVITAIISTALFIFLTYKICKWIFNKINVDNPKILERFSGIYFANMTVLYIFSMIILLLTDYLPATVWVRFILLGLIKILIAVGLNLLLLDKEEDSEIRTVPNIILYSVVFLF</sequence>
<dbReference type="EMBL" id="VULR01000002">
    <property type="protein sequence ID" value="MSS42485.1"/>
    <property type="molecule type" value="Genomic_DNA"/>
</dbReference>
<organism evidence="3 4">
    <name type="scientific">Anaerosalibacter bizertensis</name>
    <dbReference type="NCBI Taxonomy" id="932217"/>
    <lineage>
        <taxon>Bacteria</taxon>
        <taxon>Bacillati</taxon>
        <taxon>Bacillota</taxon>
        <taxon>Tissierellia</taxon>
        <taxon>Tissierellales</taxon>
        <taxon>Sporanaerobacteraceae</taxon>
        <taxon>Anaerosalibacter</taxon>
    </lineage>
</organism>
<gene>
    <name evidence="3" type="ORF">FYJ27_01870</name>
    <name evidence="2" type="ORF">L0P62_01490</name>
</gene>
<feature type="transmembrane region" description="Helical" evidence="1">
    <location>
        <begin position="12"/>
        <end position="31"/>
    </location>
</feature>
<feature type="transmembrane region" description="Helical" evidence="1">
    <location>
        <begin position="51"/>
        <end position="72"/>
    </location>
</feature>
<dbReference type="Proteomes" id="UP000462760">
    <property type="component" value="Unassembled WGS sequence"/>
</dbReference>
<accession>A0A844FES1</accession>
<dbReference type="OrthoDB" id="9878742at2"/>
<feature type="transmembrane region" description="Helical" evidence="1">
    <location>
        <begin position="126"/>
        <end position="145"/>
    </location>
</feature>
<protein>
    <submittedName>
        <fullName evidence="3">Uncharacterized protein</fullName>
    </submittedName>
</protein>
<reference evidence="3 4" key="1">
    <citation type="submission" date="2019-08" db="EMBL/GenBank/DDBJ databases">
        <title>In-depth cultivation of the pig gut microbiome towards novel bacterial diversity and tailored functional studies.</title>
        <authorList>
            <person name="Wylensek D."/>
            <person name="Hitch T.C.A."/>
            <person name="Clavel T."/>
        </authorList>
    </citation>
    <scope>NUCLEOTIDE SEQUENCE [LARGE SCALE GENOMIC DNA]</scope>
    <source>
        <strain evidence="3 4">Med78-601-WT-4W-RMD-3</strain>
    </source>
</reference>
<keyword evidence="1" id="KW-0472">Membrane</keyword>
<evidence type="ECO:0000313" key="4">
    <source>
        <dbReference type="Proteomes" id="UP000462760"/>
    </source>
</evidence>
<proteinExistence type="predicted"/>
<dbReference type="EMBL" id="JAKNID010000003">
    <property type="protein sequence ID" value="MCG4564114.1"/>
    <property type="molecule type" value="Genomic_DNA"/>
</dbReference>
<dbReference type="AlphaFoldDB" id="A0A844FES1"/>
<comment type="caution">
    <text evidence="3">The sequence shown here is derived from an EMBL/GenBank/DDBJ whole genome shotgun (WGS) entry which is preliminary data.</text>
</comment>
<evidence type="ECO:0000313" key="5">
    <source>
        <dbReference type="Proteomes" id="UP001108123"/>
    </source>
</evidence>
<dbReference type="RefSeq" id="WP_154482306.1">
    <property type="nucleotide sequence ID" value="NZ_JAHLOA010000002.1"/>
</dbReference>
<keyword evidence="5" id="KW-1185">Reference proteome</keyword>
<evidence type="ECO:0000313" key="2">
    <source>
        <dbReference type="EMBL" id="MCG4564114.1"/>
    </source>
</evidence>
<name>A0A844FES1_9FIRM</name>
<dbReference type="Proteomes" id="UP001108123">
    <property type="component" value="Unassembled WGS sequence"/>
</dbReference>
<evidence type="ECO:0000313" key="3">
    <source>
        <dbReference type="EMBL" id="MSS42485.1"/>
    </source>
</evidence>
<feature type="transmembrane region" description="Helical" evidence="1">
    <location>
        <begin position="93"/>
        <end position="114"/>
    </location>
</feature>
<evidence type="ECO:0000256" key="1">
    <source>
        <dbReference type="SAM" id="Phobius"/>
    </source>
</evidence>
<reference evidence="2" key="2">
    <citation type="submission" date="2022-01" db="EMBL/GenBank/DDBJ databases">
        <title>Collection of gut derived symbiotic bacterial strains cultured from healthy donors.</title>
        <authorList>
            <person name="Lin H."/>
            <person name="Kohout C."/>
            <person name="Waligurski E."/>
            <person name="Pamer E.G."/>
        </authorList>
    </citation>
    <scope>NUCLEOTIDE SEQUENCE</scope>
    <source>
        <strain evidence="2">MSK.14.39</strain>
    </source>
</reference>
<keyword evidence="1" id="KW-1133">Transmembrane helix</keyword>